<dbReference type="PANTHER" id="PTHR42208:SF1">
    <property type="entry name" value="HEAVY METAL TRANSPORTER"/>
    <property type="match status" value="1"/>
</dbReference>
<evidence type="ECO:0000256" key="1">
    <source>
        <dbReference type="SAM" id="Phobius"/>
    </source>
</evidence>
<organism evidence="3 6">
    <name type="scientific">Helicobacter typhlonius</name>
    <dbReference type="NCBI Taxonomy" id="76936"/>
    <lineage>
        <taxon>Bacteria</taxon>
        <taxon>Pseudomonadati</taxon>
        <taxon>Campylobacterota</taxon>
        <taxon>Epsilonproteobacteria</taxon>
        <taxon>Campylobacterales</taxon>
        <taxon>Helicobacteraceae</taxon>
        <taxon>Helicobacter</taxon>
    </lineage>
</organism>
<evidence type="ECO:0000259" key="2">
    <source>
        <dbReference type="Pfam" id="PF13386"/>
    </source>
</evidence>
<feature type="transmembrane region" description="Helical" evidence="1">
    <location>
        <begin position="143"/>
        <end position="164"/>
    </location>
</feature>
<dbReference type="GeneID" id="78151722"/>
<dbReference type="STRING" id="76936.BN2458_PEG1555"/>
<feature type="domain" description="Urease accessory protein UreH-like transmembrane" evidence="2">
    <location>
        <begin position="11"/>
        <end position="222"/>
    </location>
</feature>
<feature type="transmembrane region" description="Helical" evidence="1">
    <location>
        <begin position="90"/>
        <end position="113"/>
    </location>
</feature>
<gene>
    <name evidence="3" type="ORF">BN2458_PEG1555</name>
    <name evidence="4" type="ORF">LS75_002100</name>
</gene>
<reference evidence="6" key="2">
    <citation type="submission" date="2015-11" db="EMBL/GenBank/DDBJ databases">
        <authorList>
            <person name="Anvar S.Y."/>
        </authorList>
    </citation>
    <scope>NUCLEOTIDE SEQUENCE [LARGE SCALE GENOMIC DNA]</scope>
</reference>
<evidence type="ECO:0000313" key="3">
    <source>
        <dbReference type="EMBL" id="CUU40438.1"/>
    </source>
</evidence>
<reference evidence="4 5" key="1">
    <citation type="journal article" date="2014" name="Genome Announc.">
        <title>Draft genome sequences of eight enterohepatic helicobacter species isolated from both laboratory and wild rodents.</title>
        <authorList>
            <person name="Sheh A."/>
            <person name="Shen Z."/>
            <person name="Fox J.G."/>
        </authorList>
    </citation>
    <scope>NUCLEOTIDE SEQUENCE [LARGE SCALE GENOMIC DNA]</scope>
    <source>
        <strain evidence="4 5">MIT 98-6810</strain>
    </source>
</reference>
<dbReference type="AlphaFoldDB" id="A0A099UI87"/>
<accession>A0A099UI87</accession>
<protein>
    <submittedName>
        <fullName evidence="3">Membrane protein, putative</fullName>
    </submittedName>
    <submittedName>
        <fullName evidence="4">Sulfite exporter TauE/SafE family protein</fullName>
    </submittedName>
</protein>
<feature type="transmembrane region" description="Helical" evidence="1">
    <location>
        <begin position="67"/>
        <end position="84"/>
    </location>
</feature>
<keyword evidence="1" id="KW-0812">Transmembrane</keyword>
<dbReference type="RefSeq" id="WP_034342288.1">
    <property type="nucleotide sequence ID" value="NZ_CAOMJD010000013.1"/>
</dbReference>
<dbReference type="EMBL" id="JRPF02000002">
    <property type="protein sequence ID" value="TLD79119.1"/>
    <property type="molecule type" value="Genomic_DNA"/>
</dbReference>
<feature type="transmembrane region" description="Helical" evidence="1">
    <location>
        <begin position="176"/>
        <end position="195"/>
    </location>
</feature>
<dbReference type="PANTHER" id="PTHR42208">
    <property type="entry name" value="HEAVY METAL TRANSPORTER-RELATED"/>
    <property type="match status" value="1"/>
</dbReference>
<dbReference type="PATRIC" id="fig|76936.10.peg.1518"/>
<dbReference type="KEGG" id="hty:BN2458_PEG1555"/>
<dbReference type="Proteomes" id="UP000064525">
    <property type="component" value="Chromosome I"/>
</dbReference>
<dbReference type="Pfam" id="PF13386">
    <property type="entry name" value="DsbD_2"/>
    <property type="match status" value="1"/>
</dbReference>
<feature type="transmembrane region" description="Helical" evidence="1">
    <location>
        <begin position="6"/>
        <end position="32"/>
    </location>
</feature>
<keyword evidence="1" id="KW-1133">Transmembrane helix</keyword>
<keyword evidence="5" id="KW-1185">Reference proteome</keyword>
<dbReference type="EMBL" id="LN907858">
    <property type="protein sequence ID" value="CUU40438.1"/>
    <property type="molecule type" value="Genomic_DNA"/>
</dbReference>
<feature type="transmembrane region" description="Helical" evidence="1">
    <location>
        <begin position="207"/>
        <end position="225"/>
    </location>
</feature>
<dbReference type="OrthoDB" id="9798690at2"/>
<dbReference type="Proteomes" id="UP000029925">
    <property type="component" value="Unassembled WGS sequence"/>
</dbReference>
<dbReference type="InterPro" id="IPR039447">
    <property type="entry name" value="UreH-like_TM_dom"/>
</dbReference>
<keyword evidence="1" id="KW-0472">Membrane</keyword>
<sequence>MEHIEIATLASIAFFAALGHCIGMCGGIVLAYSASLPKASQDSKCANSKLAFLHQLPFHLSYHCGKITTYCILGFIIGALGYVAMPNENIKSGALLVVGALLVIYGLVVGNFVNLTQYTKMRFSIPSKILIFMRPLIAQSSKWRLFVLGLFNGLLPCGIVYYFLLTAAIAGNGVNGAIVMGIFGLTAMPSLLFLGLISASIQQKRALFLRLSAIMMIIFGVYEMYKASKMLGFLTF</sequence>
<evidence type="ECO:0000313" key="5">
    <source>
        <dbReference type="Proteomes" id="UP000029925"/>
    </source>
</evidence>
<reference evidence="3" key="3">
    <citation type="submission" date="2015-11" db="EMBL/GenBank/DDBJ databases">
        <authorList>
            <person name="Zhang Y."/>
            <person name="Guo Z."/>
        </authorList>
    </citation>
    <scope>NUCLEOTIDE SEQUENCE</scope>
    <source>
        <strain evidence="3">1</strain>
    </source>
</reference>
<evidence type="ECO:0000313" key="4">
    <source>
        <dbReference type="EMBL" id="TLD79119.1"/>
    </source>
</evidence>
<name>A0A099UI87_9HELI</name>
<proteinExistence type="predicted"/>
<evidence type="ECO:0000313" key="6">
    <source>
        <dbReference type="Proteomes" id="UP000064525"/>
    </source>
</evidence>